<proteinExistence type="predicted"/>
<evidence type="ECO:0000313" key="3">
    <source>
        <dbReference type="Proteomes" id="UP000552954"/>
    </source>
</evidence>
<evidence type="ECO:0000313" key="2">
    <source>
        <dbReference type="EMBL" id="NNU42081.1"/>
    </source>
</evidence>
<feature type="region of interest" description="Disordered" evidence="1">
    <location>
        <begin position="70"/>
        <end position="128"/>
    </location>
</feature>
<evidence type="ECO:0000256" key="1">
    <source>
        <dbReference type="SAM" id="MobiDB-lite"/>
    </source>
</evidence>
<dbReference type="EMBL" id="JABFCS010000001">
    <property type="protein sequence ID" value="NNU42081.1"/>
    <property type="molecule type" value="Genomic_DNA"/>
</dbReference>
<keyword evidence="3" id="KW-1185">Reference proteome</keyword>
<name>A0A849KBB5_9BURK</name>
<protein>
    <submittedName>
        <fullName evidence="2">Uncharacterized protein</fullName>
    </submittedName>
</protein>
<dbReference type="AlphaFoldDB" id="A0A849KBB5"/>
<comment type="caution">
    <text evidence="2">The sequence shown here is derived from an EMBL/GenBank/DDBJ whole genome shotgun (WGS) entry which is preliminary data.</text>
</comment>
<gene>
    <name evidence="2" type="ORF">HK415_01295</name>
</gene>
<sequence>MKHTRTLLIAAAAIGALGVVALSLYLHSWGGFALLALAAGGYAWYRVQVARGEAAEKFFGDLGEDTRLTSFHVGSPSEMPVDRTIPRASRRTRGTDQPRRCAPHCRCPPTRDGTRRLHSRSAGEPMLQ</sequence>
<organism evidence="2 3">
    <name type="scientific">Ramlibacter montanisoli</name>
    <dbReference type="NCBI Taxonomy" id="2732512"/>
    <lineage>
        <taxon>Bacteria</taxon>
        <taxon>Pseudomonadati</taxon>
        <taxon>Pseudomonadota</taxon>
        <taxon>Betaproteobacteria</taxon>
        <taxon>Burkholderiales</taxon>
        <taxon>Comamonadaceae</taxon>
        <taxon>Ramlibacter</taxon>
    </lineage>
</organism>
<reference evidence="2 3" key="2">
    <citation type="submission" date="2020-06" db="EMBL/GenBank/DDBJ databases">
        <title>Ramlibacter rhizophilus sp. nov., isolated from rhizosphere soil of national flower Mugunghwa from South Korea.</title>
        <authorList>
            <person name="Zheng-Fei Y."/>
            <person name="Huan T."/>
        </authorList>
    </citation>
    <scope>NUCLEOTIDE SEQUENCE [LARGE SCALE GENOMIC DNA]</scope>
    <source>
        <strain evidence="2 3">B156</strain>
    </source>
</reference>
<dbReference type="RefSeq" id="WP_171556480.1">
    <property type="nucleotide sequence ID" value="NZ_JABFCS010000001.1"/>
</dbReference>
<accession>A0A849KBB5</accession>
<reference evidence="2 3" key="1">
    <citation type="submission" date="2020-05" db="EMBL/GenBank/DDBJ databases">
        <authorList>
            <person name="Khan S.A."/>
            <person name="Jeon C.O."/>
            <person name="Chun B.H."/>
        </authorList>
    </citation>
    <scope>NUCLEOTIDE SEQUENCE [LARGE SCALE GENOMIC DNA]</scope>
    <source>
        <strain evidence="2 3">B156</strain>
    </source>
</reference>
<dbReference type="Proteomes" id="UP000552954">
    <property type="component" value="Unassembled WGS sequence"/>
</dbReference>